<comment type="caution">
    <text evidence="1">The sequence shown here is derived from an EMBL/GenBank/DDBJ whole genome shotgun (WGS) entry which is preliminary data.</text>
</comment>
<sequence length="71" mass="8743">MVYLIQFGYLCHANKWILYLYKEVIPRKSDSYYCSQNFCFTFSVSKLRRFFSHFLLKEHISSQKHIRQQII</sequence>
<gene>
    <name evidence="1" type="ORF">BpHYR1_041283</name>
</gene>
<protein>
    <submittedName>
        <fullName evidence="1">Uncharacterized protein</fullName>
    </submittedName>
</protein>
<organism evidence="1 2">
    <name type="scientific">Brachionus plicatilis</name>
    <name type="common">Marine rotifer</name>
    <name type="synonym">Brachionus muelleri</name>
    <dbReference type="NCBI Taxonomy" id="10195"/>
    <lineage>
        <taxon>Eukaryota</taxon>
        <taxon>Metazoa</taxon>
        <taxon>Spiralia</taxon>
        <taxon>Gnathifera</taxon>
        <taxon>Rotifera</taxon>
        <taxon>Eurotatoria</taxon>
        <taxon>Monogononta</taxon>
        <taxon>Pseudotrocha</taxon>
        <taxon>Ploima</taxon>
        <taxon>Brachionidae</taxon>
        <taxon>Brachionus</taxon>
    </lineage>
</organism>
<dbReference type="EMBL" id="REGN01009538">
    <property type="protein sequence ID" value="RNA00965.1"/>
    <property type="molecule type" value="Genomic_DNA"/>
</dbReference>
<dbReference type="AlphaFoldDB" id="A0A3M7PQE1"/>
<name>A0A3M7PQE1_BRAPC</name>
<dbReference type="Proteomes" id="UP000276133">
    <property type="component" value="Unassembled WGS sequence"/>
</dbReference>
<evidence type="ECO:0000313" key="2">
    <source>
        <dbReference type="Proteomes" id="UP000276133"/>
    </source>
</evidence>
<reference evidence="1 2" key="1">
    <citation type="journal article" date="2018" name="Sci. Rep.">
        <title>Genomic signatures of local adaptation to the degree of environmental predictability in rotifers.</title>
        <authorList>
            <person name="Franch-Gras L."/>
            <person name="Hahn C."/>
            <person name="Garcia-Roger E.M."/>
            <person name="Carmona M.J."/>
            <person name="Serra M."/>
            <person name="Gomez A."/>
        </authorList>
    </citation>
    <scope>NUCLEOTIDE SEQUENCE [LARGE SCALE GENOMIC DNA]</scope>
    <source>
        <strain evidence="1">HYR1</strain>
    </source>
</reference>
<proteinExistence type="predicted"/>
<accession>A0A3M7PQE1</accession>
<evidence type="ECO:0000313" key="1">
    <source>
        <dbReference type="EMBL" id="RNA00965.1"/>
    </source>
</evidence>
<keyword evidence="2" id="KW-1185">Reference proteome</keyword>